<evidence type="ECO:0000313" key="4">
    <source>
        <dbReference type="Proteomes" id="UP000245073"/>
    </source>
</evidence>
<evidence type="ECO:0000256" key="1">
    <source>
        <dbReference type="ARBA" id="ARBA00022842"/>
    </source>
</evidence>
<dbReference type="GO" id="GO:0016779">
    <property type="term" value="F:nucleotidyltransferase activity"/>
    <property type="evidence" value="ECO:0007669"/>
    <property type="project" value="UniProtKB-ARBA"/>
</dbReference>
<dbReference type="Pfam" id="PF12804">
    <property type="entry name" value="NTP_transf_3"/>
    <property type="match status" value="1"/>
</dbReference>
<reference evidence="3 4" key="1">
    <citation type="submission" date="2018-04" db="EMBL/GenBank/DDBJ databases">
        <title>The genome sequence of Caulobacter sp. 744.</title>
        <authorList>
            <person name="Gao J."/>
            <person name="Sun J."/>
        </authorList>
    </citation>
    <scope>NUCLEOTIDE SEQUENCE [LARGE SCALE GENOMIC DNA]</scope>
    <source>
        <strain evidence="3 4">774</strain>
    </source>
</reference>
<keyword evidence="1" id="KW-0460">Magnesium</keyword>
<dbReference type="CDD" id="cd04182">
    <property type="entry name" value="GT_2_like_f"/>
    <property type="match status" value="1"/>
</dbReference>
<comment type="caution">
    <text evidence="3">The sequence shown here is derived from an EMBL/GenBank/DDBJ whole genome shotgun (WGS) entry which is preliminary data.</text>
</comment>
<dbReference type="Proteomes" id="UP000245073">
    <property type="component" value="Unassembled WGS sequence"/>
</dbReference>
<organism evidence="3 4">
    <name type="scientific">Caulobacter endophyticus</name>
    <dbReference type="NCBI Taxonomy" id="2172652"/>
    <lineage>
        <taxon>Bacteria</taxon>
        <taxon>Pseudomonadati</taxon>
        <taxon>Pseudomonadota</taxon>
        <taxon>Alphaproteobacteria</taxon>
        <taxon>Caulobacterales</taxon>
        <taxon>Caulobacteraceae</taxon>
        <taxon>Caulobacter</taxon>
    </lineage>
</organism>
<protein>
    <submittedName>
        <fullName evidence="3">Molybdopterin-guanine dinucleotide biosynthesis protein MobA</fullName>
    </submittedName>
</protein>
<dbReference type="AlphaFoldDB" id="A0A2T9JQ91"/>
<evidence type="ECO:0000313" key="3">
    <source>
        <dbReference type="EMBL" id="PVM85863.1"/>
    </source>
</evidence>
<dbReference type="InterPro" id="IPR029044">
    <property type="entry name" value="Nucleotide-diphossugar_trans"/>
</dbReference>
<dbReference type="PANTHER" id="PTHR43777:SF1">
    <property type="entry name" value="MOLYBDENUM COFACTOR CYTIDYLYLTRANSFERASE"/>
    <property type="match status" value="1"/>
</dbReference>
<dbReference type="EMBL" id="QDKQ01000057">
    <property type="protein sequence ID" value="PVM85863.1"/>
    <property type="molecule type" value="Genomic_DNA"/>
</dbReference>
<gene>
    <name evidence="3" type="ORF">DDF67_16830</name>
</gene>
<dbReference type="RefSeq" id="WP_109102012.1">
    <property type="nucleotide sequence ID" value="NZ_QDKQ01000057.1"/>
</dbReference>
<accession>A0A2T9JQ91</accession>
<keyword evidence="4" id="KW-1185">Reference proteome</keyword>
<dbReference type="Gene3D" id="3.90.550.10">
    <property type="entry name" value="Spore Coat Polysaccharide Biosynthesis Protein SpsA, Chain A"/>
    <property type="match status" value="1"/>
</dbReference>
<evidence type="ECO:0000259" key="2">
    <source>
        <dbReference type="Pfam" id="PF12804"/>
    </source>
</evidence>
<sequence length="190" mass="19475">MRLEAIVLAAGAGTRFGGGKLLARYRGRPLLDHALDAALAAPVHRVSVVHRPGDAEVAALVAARPGPRLRALAAPDAAEGLAASLRAGIATLDPATDGVFVFLGDMPGVPHDLAGDLAAALSGEVEIVAPVHAGRRGHPVLFARACFPALEALTGDRGAQGLMAARAVALVETDAPGVLFDVDRREDLER</sequence>
<name>A0A2T9JQ91_9CAUL</name>
<dbReference type="OrthoDB" id="9779263at2"/>
<feature type="domain" description="MobA-like NTP transferase" evidence="2">
    <location>
        <begin position="5"/>
        <end position="165"/>
    </location>
</feature>
<proteinExistence type="predicted"/>
<dbReference type="SUPFAM" id="SSF53448">
    <property type="entry name" value="Nucleotide-diphospho-sugar transferases"/>
    <property type="match status" value="1"/>
</dbReference>
<dbReference type="PANTHER" id="PTHR43777">
    <property type="entry name" value="MOLYBDENUM COFACTOR CYTIDYLYLTRANSFERASE"/>
    <property type="match status" value="1"/>
</dbReference>
<dbReference type="InterPro" id="IPR025877">
    <property type="entry name" value="MobA-like_NTP_Trfase"/>
</dbReference>